<dbReference type="InterPro" id="IPR003124">
    <property type="entry name" value="WH2_dom"/>
</dbReference>
<accession>A0A7G5CAP8</accession>
<evidence type="ECO:0000256" key="2">
    <source>
        <dbReference type="SAM" id="Phobius"/>
    </source>
</evidence>
<reference evidence="4" key="1">
    <citation type="journal article" date="2020" name="Mol. Biol. Evol.">
        <title>Life and death of selfish genes: comparative genomics reveals the dynamic evolution of cytoplasmic incompatibility.</title>
        <authorList>
            <person name="Martinez J."/>
            <person name="Klasson L."/>
            <person name="Welch J."/>
            <person name="Jiggins F.M."/>
        </authorList>
    </citation>
    <scope>NUCLEOTIDE SEQUENCE [LARGE SCALE GENOMIC DNA]</scope>
    <source>
        <strain evidence="4">WStv</strain>
    </source>
</reference>
<feature type="transmembrane region" description="Helical" evidence="2">
    <location>
        <begin position="41"/>
        <end position="66"/>
    </location>
</feature>
<feature type="domain" description="WH2" evidence="3">
    <location>
        <begin position="212"/>
        <end position="229"/>
    </location>
</feature>
<dbReference type="Pfam" id="PF02205">
    <property type="entry name" value="WH2"/>
    <property type="match status" value="2"/>
</dbReference>
<dbReference type="RefSeq" id="WP_182158687.1">
    <property type="nucleotide sequence ID" value="NZ_CP050531.1"/>
</dbReference>
<feature type="domain" description="WH2" evidence="3">
    <location>
        <begin position="257"/>
        <end position="274"/>
    </location>
</feature>
<organism evidence="4 5">
    <name type="scientific">Wolbachia pipientis</name>
    <dbReference type="NCBI Taxonomy" id="955"/>
    <lineage>
        <taxon>Bacteria</taxon>
        <taxon>Pseudomonadati</taxon>
        <taxon>Pseudomonadota</taxon>
        <taxon>Alphaproteobacteria</taxon>
        <taxon>Rickettsiales</taxon>
        <taxon>Anaplasmataceae</taxon>
        <taxon>Wolbachieae</taxon>
        <taxon>Wolbachia</taxon>
    </lineage>
</organism>
<feature type="compositionally biased region" description="Polar residues" evidence="1">
    <location>
        <begin position="374"/>
        <end position="383"/>
    </location>
</feature>
<evidence type="ECO:0000313" key="4">
    <source>
        <dbReference type="EMBL" id="QMV46282.1"/>
    </source>
</evidence>
<dbReference type="AlphaFoldDB" id="A0A7G5CAP8"/>
<evidence type="ECO:0000259" key="3">
    <source>
        <dbReference type="PROSITE" id="PS51082"/>
    </source>
</evidence>
<feature type="compositionally biased region" description="Pro residues" evidence="1">
    <location>
        <begin position="187"/>
        <end position="196"/>
    </location>
</feature>
<keyword evidence="2" id="KW-0472">Membrane</keyword>
<dbReference type="Proteomes" id="UP000515744">
    <property type="component" value="Chromosome"/>
</dbReference>
<proteinExistence type="predicted"/>
<evidence type="ECO:0000313" key="5">
    <source>
        <dbReference type="Proteomes" id="UP000515744"/>
    </source>
</evidence>
<keyword evidence="2" id="KW-0812">Transmembrane</keyword>
<feature type="region of interest" description="Disordered" evidence="1">
    <location>
        <begin position="314"/>
        <end position="456"/>
    </location>
</feature>
<feature type="compositionally biased region" description="Low complexity" evidence="1">
    <location>
        <begin position="323"/>
        <end position="335"/>
    </location>
</feature>
<feature type="compositionally biased region" description="Basic and acidic residues" evidence="1">
    <location>
        <begin position="228"/>
        <end position="252"/>
    </location>
</feature>
<feature type="compositionally biased region" description="Basic and acidic residues" evidence="1">
    <location>
        <begin position="446"/>
        <end position="456"/>
    </location>
</feature>
<feature type="compositionally biased region" description="Polar residues" evidence="1">
    <location>
        <begin position="421"/>
        <end position="445"/>
    </location>
</feature>
<feature type="compositionally biased region" description="Basic and acidic residues" evidence="1">
    <location>
        <begin position="385"/>
        <end position="394"/>
    </location>
</feature>
<evidence type="ECO:0000256" key="1">
    <source>
        <dbReference type="SAM" id="MobiDB-lite"/>
    </source>
</evidence>
<dbReference type="CDD" id="cd21762">
    <property type="entry name" value="WH2"/>
    <property type="match status" value="2"/>
</dbReference>
<dbReference type="SMART" id="SM00246">
    <property type="entry name" value="WH2"/>
    <property type="match status" value="2"/>
</dbReference>
<dbReference type="PROSITE" id="PS51082">
    <property type="entry name" value="WH2"/>
    <property type="match status" value="2"/>
</dbReference>
<gene>
    <name evidence="4" type="ORF">HC358_04465</name>
</gene>
<name>A0A7G5CAP8_WOLPI</name>
<sequence>MSTSNLKISIAALSLCVSAVAIYIHLPYVIAAVSGSGAIEAVPLAIFAVSAIVALVSVIYLIRLAVSRAGDKKKIDFSGEEELGSRGQQQQNLVEGGRINTWKKTSEDMDKKKEMAELEIEMVKVGVEMAKVGVERAKLEVERTKVEIGMANLSSHIEEKQDSRSQMDVARAIPQNSNASLPSPSGGAPPPPPPPSSNGTPLSKKADSPVSGRDAILNQIRQGKKLRNKEESDERLEKMLDSKGDQLLKKADSPVSGRDAMLNQIRQGKKLRNKEESDERLEKMLDSKGDQLLKKADSPVDIQDALLRRVEKELSGRKERICPSSDSSLSGPFDSNGWGDNKDEGQSKQGFAPAQADASIGATYETDSDEEVGSCTSGLSDSQLDNEKESERPDSGYGPSPLDFESEAEAEKPQAPASLQEEPSVTKVNNVDPVNSEVQEPSTSSLKDHIKLLNYS</sequence>
<protein>
    <recommendedName>
        <fullName evidence="3">WH2 domain-containing protein</fullName>
    </recommendedName>
</protein>
<feature type="compositionally biased region" description="Low complexity" evidence="1">
    <location>
        <begin position="176"/>
        <end position="186"/>
    </location>
</feature>
<feature type="region of interest" description="Disordered" evidence="1">
    <location>
        <begin position="175"/>
        <end position="281"/>
    </location>
</feature>
<keyword evidence="2" id="KW-1133">Transmembrane helix</keyword>
<dbReference type="EMBL" id="CP050531">
    <property type="protein sequence ID" value="QMV46282.1"/>
    <property type="molecule type" value="Genomic_DNA"/>
</dbReference>
<dbReference type="GO" id="GO:0003779">
    <property type="term" value="F:actin binding"/>
    <property type="evidence" value="ECO:0007669"/>
    <property type="project" value="InterPro"/>
</dbReference>